<proteinExistence type="predicted"/>
<keyword evidence="1" id="KW-1133">Transmembrane helix</keyword>
<gene>
    <name evidence="2" type="ORF">HAP95_13935</name>
</gene>
<accession>A0ABS6A1I4</accession>
<dbReference type="Proteomes" id="UP000755654">
    <property type="component" value="Unassembled WGS sequence"/>
</dbReference>
<name>A0ABS6A1I4_9PROT</name>
<keyword evidence="1" id="KW-0472">Membrane</keyword>
<evidence type="ECO:0000256" key="1">
    <source>
        <dbReference type="SAM" id="Phobius"/>
    </source>
</evidence>
<organism evidence="2 3">
    <name type="scientific">Acidithiobacillus sulfurivorans</name>
    <dbReference type="NCBI Taxonomy" id="1958756"/>
    <lineage>
        <taxon>Bacteria</taxon>
        <taxon>Pseudomonadati</taxon>
        <taxon>Pseudomonadota</taxon>
        <taxon>Acidithiobacillia</taxon>
        <taxon>Acidithiobacillales</taxon>
        <taxon>Acidithiobacillaceae</taxon>
        <taxon>Acidithiobacillus</taxon>
    </lineage>
</organism>
<dbReference type="EMBL" id="JAAOMP010000153">
    <property type="protein sequence ID" value="MBU2761232.1"/>
    <property type="molecule type" value="Genomic_DNA"/>
</dbReference>
<keyword evidence="3" id="KW-1185">Reference proteome</keyword>
<protein>
    <submittedName>
        <fullName evidence="2">Uncharacterized protein</fullName>
    </submittedName>
</protein>
<evidence type="ECO:0000313" key="3">
    <source>
        <dbReference type="Proteomes" id="UP000755654"/>
    </source>
</evidence>
<comment type="caution">
    <text evidence="2">The sequence shown here is derived from an EMBL/GenBank/DDBJ whole genome shotgun (WGS) entry which is preliminary data.</text>
</comment>
<feature type="transmembrane region" description="Helical" evidence="1">
    <location>
        <begin position="12"/>
        <end position="30"/>
    </location>
</feature>
<sequence length="116" mass="13925">MINPHQNENFTSINIMSIYSLLILFGDIFMSKPLKVYCCRDCVERMPLYYKKDQHCRDDDWQFCFPVRVGIFFQKEVWDYKREQATKNAYTLEQKNSVLKSAKLWGNFQCGVSEDW</sequence>
<reference evidence="2 3" key="1">
    <citation type="journal article" date="2021" name="ISME J.">
        <title>Genomic evolution of the class Acidithiobacillia: deep-branching Proteobacteria living in extreme acidic conditions.</title>
        <authorList>
            <person name="Moya-Beltran A."/>
            <person name="Beard S."/>
            <person name="Rojas-Villalobos C."/>
            <person name="Issotta F."/>
            <person name="Gallardo Y."/>
            <person name="Ulloa R."/>
            <person name="Giaveno A."/>
            <person name="Degli Esposti M."/>
            <person name="Johnson D.B."/>
            <person name="Quatrini R."/>
        </authorList>
    </citation>
    <scope>NUCLEOTIDE SEQUENCE [LARGE SCALE GENOMIC DNA]</scope>
    <source>
        <strain evidence="2 3">RW2</strain>
    </source>
</reference>
<evidence type="ECO:0000313" key="2">
    <source>
        <dbReference type="EMBL" id="MBU2761232.1"/>
    </source>
</evidence>
<keyword evidence="1" id="KW-0812">Transmembrane</keyword>
<dbReference type="RefSeq" id="WP_215884756.1">
    <property type="nucleotide sequence ID" value="NZ_JAAOMP010000153.1"/>
</dbReference>